<evidence type="ECO:0000256" key="6">
    <source>
        <dbReference type="ARBA" id="ARBA00022777"/>
    </source>
</evidence>
<accession>A0ABQ3S666</accession>
<name>A0ABQ3S666_9ACTN</name>
<dbReference type="PANTHER" id="PTHR43442">
    <property type="entry name" value="GLUCONOKINASE-RELATED"/>
    <property type="match status" value="1"/>
</dbReference>
<dbReference type="NCBIfam" id="TIGR01313">
    <property type="entry name" value="therm_gnt_kin"/>
    <property type="match status" value="1"/>
</dbReference>
<evidence type="ECO:0000313" key="10">
    <source>
        <dbReference type="EMBL" id="GHI63532.1"/>
    </source>
</evidence>
<evidence type="ECO:0000256" key="5">
    <source>
        <dbReference type="ARBA" id="ARBA00022741"/>
    </source>
</evidence>
<dbReference type="EC" id="2.7.1.12" evidence="3 9"/>
<organism evidence="10 11">
    <name type="scientific">Streptomyces asoensis</name>
    <dbReference type="NCBI Taxonomy" id="249586"/>
    <lineage>
        <taxon>Bacteria</taxon>
        <taxon>Bacillati</taxon>
        <taxon>Actinomycetota</taxon>
        <taxon>Actinomycetes</taxon>
        <taxon>Kitasatosporales</taxon>
        <taxon>Streptomycetaceae</taxon>
        <taxon>Streptomyces</taxon>
    </lineage>
</organism>
<dbReference type="SUPFAM" id="SSF52540">
    <property type="entry name" value="P-loop containing nucleoside triphosphate hydrolases"/>
    <property type="match status" value="1"/>
</dbReference>
<dbReference type="Proteomes" id="UP000649259">
    <property type="component" value="Unassembled WGS sequence"/>
</dbReference>
<keyword evidence="7 9" id="KW-0067">ATP-binding</keyword>
<dbReference type="RefSeq" id="WP_189924973.1">
    <property type="nucleotide sequence ID" value="NZ_BMSI01000010.1"/>
</dbReference>
<protein>
    <recommendedName>
        <fullName evidence="3 9">Gluconokinase</fullName>
        <ecNumber evidence="3 9">2.7.1.12</ecNumber>
    </recommendedName>
</protein>
<comment type="pathway">
    <text evidence="1">Carbohydrate acid metabolism.</text>
</comment>
<comment type="similarity">
    <text evidence="2 9">Belongs to the gluconokinase GntK/GntV family.</text>
</comment>
<evidence type="ECO:0000256" key="4">
    <source>
        <dbReference type="ARBA" id="ARBA00022679"/>
    </source>
</evidence>
<reference evidence="11" key="1">
    <citation type="submission" date="2023-07" db="EMBL/GenBank/DDBJ databases">
        <title>Whole genome shotgun sequence of Streptomyces cacaoi subsp. asoensis NBRC 13813.</title>
        <authorList>
            <person name="Komaki H."/>
            <person name="Tamura T."/>
        </authorList>
    </citation>
    <scope>NUCLEOTIDE SEQUENCE [LARGE SCALE GENOMIC DNA]</scope>
    <source>
        <strain evidence="11">NBRC 13813</strain>
    </source>
</reference>
<dbReference type="CDD" id="cd02021">
    <property type="entry name" value="GntK"/>
    <property type="match status" value="1"/>
</dbReference>
<evidence type="ECO:0000313" key="11">
    <source>
        <dbReference type="Proteomes" id="UP000649259"/>
    </source>
</evidence>
<keyword evidence="11" id="KW-1185">Reference proteome</keyword>
<keyword evidence="6 9" id="KW-0418">Kinase</keyword>
<proteinExistence type="inferred from homology"/>
<dbReference type="InterPro" id="IPR006001">
    <property type="entry name" value="Therm_gnt_kin"/>
</dbReference>
<sequence length="174" mass="18500">MAAHVGGPRVVVVTGVSASGKSTVGAWLARELGVPFQEGDDLHPAANRAKMASGHPLDDADRRPWLDALGRWIRTAADGRGGVLTCSALKRAYRDRLRGTGADVWFVHLALDPEVAATRIAHRTGHFMPPALLGTQYADLDPLEPDEPGVTVDASGDPTRVEADALRAATQPQR</sequence>
<comment type="caution">
    <text evidence="10">The sequence shown here is derived from an EMBL/GenBank/DDBJ whole genome shotgun (WGS) entry which is preliminary data.</text>
</comment>
<evidence type="ECO:0000256" key="9">
    <source>
        <dbReference type="RuleBase" id="RU363066"/>
    </source>
</evidence>
<dbReference type="Gene3D" id="3.40.50.300">
    <property type="entry name" value="P-loop containing nucleotide triphosphate hydrolases"/>
    <property type="match status" value="1"/>
</dbReference>
<dbReference type="InterPro" id="IPR027417">
    <property type="entry name" value="P-loop_NTPase"/>
</dbReference>
<evidence type="ECO:0000256" key="1">
    <source>
        <dbReference type="ARBA" id="ARBA00004761"/>
    </source>
</evidence>
<evidence type="ECO:0000256" key="7">
    <source>
        <dbReference type="ARBA" id="ARBA00022840"/>
    </source>
</evidence>
<gene>
    <name evidence="10" type="ORF">Saso_51820</name>
</gene>
<dbReference type="PANTHER" id="PTHR43442:SF3">
    <property type="entry name" value="GLUCONOKINASE-RELATED"/>
    <property type="match status" value="1"/>
</dbReference>
<dbReference type="EMBL" id="BNEB01000005">
    <property type="protein sequence ID" value="GHI63532.1"/>
    <property type="molecule type" value="Genomic_DNA"/>
</dbReference>
<dbReference type="GeneID" id="91473009"/>
<keyword evidence="4 9" id="KW-0808">Transferase</keyword>
<evidence type="ECO:0000256" key="3">
    <source>
        <dbReference type="ARBA" id="ARBA00012054"/>
    </source>
</evidence>
<dbReference type="InterPro" id="IPR031322">
    <property type="entry name" value="Shikimate/glucono_kinase"/>
</dbReference>
<evidence type="ECO:0000256" key="8">
    <source>
        <dbReference type="ARBA" id="ARBA00048090"/>
    </source>
</evidence>
<keyword evidence="5 9" id="KW-0547">Nucleotide-binding</keyword>
<evidence type="ECO:0000256" key="2">
    <source>
        <dbReference type="ARBA" id="ARBA00008420"/>
    </source>
</evidence>
<dbReference type="Pfam" id="PF01202">
    <property type="entry name" value="SKI"/>
    <property type="match status" value="1"/>
</dbReference>
<comment type="catalytic activity">
    <reaction evidence="8 9">
        <text>D-gluconate + ATP = 6-phospho-D-gluconate + ADP + H(+)</text>
        <dbReference type="Rhea" id="RHEA:19433"/>
        <dbReference type="ChEBI" id="CHEBI:15378"/>
        <dbReference type="ChEBI" id="CHEBI:18391"/>
        <dbReference type="ChEBI" id="CHEBI:30616"/>
        <dbReference type="ChEBI" id="CHEBI:58759"/>
        <dbReference type="ChEBI" id="CHEBI:456216"/>
        <dbReference type="EC" id="2.7.1.12"/>
    </reaction>
</comment>